<name>A0A3N6PI87_NATCH</name>
<dbReference type="EMBL" id="REFZ01000006">
    <property type="protein sequence ID" value="RQH00530.1"/>
    <property type="molecule type" value="Genomic_DNA"/>
</dbReference>
<accession>A0A3N6PI87</accession>
<dbReference type="InterPro" id="IPR007050">
    <property type="entry name" value="HTH_bacterioopsin"/>
</dbReference>
<dbReference type="InterPro" id="IPR035965">
    <property type="entry name" value="PAS-like_dom_sf"/>
</dbReference>
<dbReference type="Pfam" id="PF15915">
    <property type="entry name" value="BAT"/>
    <property type="match status" value="1"/>
</dbReference>
<feature type="domain" description="PAS" evidence="3">
    <location>
        <begin position="107"/>
        <end position="170"/>
    </location>
</feature>
<dbReference type="InterPro" id="IPR000014">
    <property type="entry name" value="PAS"/>
</dbReference>
<dbReference type="PROSITE" id="PS50112">
    <property type="entry name" value="PAS"/>
    <property type="match status" value="1"/>
</dbReference>
<dbReference type="Pfam" id="PF13185">
    <property type="entry name" value="GAF_2"/>
    <property type="match status" value="1"/>
</dbReference>
<dbReference type="SUPFAM" id="SSF55785">
    <property type="entry name" value="PYP-like sensor domain (PAS domain)"/>
    <property type="match status" value="3"/>
</dbReference>
<evidence type="ECO:0000256" key="1">
    <source>
        <dbReference type="ARBA" id="ARBA00023015"/>
    </source>
</evidence>
<dbReference type="SMART" id="SM00091">
    <property type="entry name" value="PAS"/>
    <property type="match status" value="3"/>
</dbReference>
<reference evidence="4 5" key="1">
    <citation type="submission" date="2018-10" db="EMBL/GenBank/DDBJ databases">
        <title>Natrarchaeobius chitinivorans gen. nov., sp. nov., and Natrarchaeobius haloalkaliphilus sp. nov., alkaliphilic, chitin-utilizing haloarchaea from hypersaline alkaline lakes.</title>
        <authorList>
            <person name="Sorokin D.Y."/>
            <person name="Elcheninov A.G."/>
            <person name="Kostrikina N.A."/>
            <person name="Bale N.J."/>
            <person name="Sinninghe Damste J.S."/>
            <person name="Khijniak T.V."/>
            <person name="Kublanov I.V."/>
            <person name="Toshchakov S.V."/>
        </authorList>
    </citation>
    <scope>NUCLEOTIDE SEQUENCE [LARGE SCALE GENOMIC DNA]</scope>
    <source>
        <strain evidence="4 5">AArcht7</strain>
    </source>
</reference>
<dbReference type="AlphaFoldDB" id="A0A3N6PI87"/>
<dbReference type="Proteomes" id="UP000281431">
    <property type="component" value="Unassembled WGS sequence"/>
</dbReference>
<dbReference type="Pfam" id="PF00989">
    <property type="entry name" value="PAS"/>
    <property type="match status" value="1"/>
</dbReference>
<gene>
    <name evidence="4" type="ORF">EA472_11085</name>
</gene>
<dbReference type="SUPFAM" id="SSF55781">
    <property type="entry name" value="GAF domain-like"/>
    <property type="match status" value="2"/>
</dbReference>
<dbReference type="InterPro" id="IPR031803">
    <property type="entry name" value="BAT_GAF/HTH-assoc"/>
</dbReference>
<dbReference type="Gene3D" id="3.30.450.40">
    <property type="match status" value="2"/>
</dbReference>
<dbReference type="PANTHER" id="PTHR34236">
    <property type="entry name" value="DIMETHYL SULFOXIDE REDUCTASE TRANSCRIPTIONAL ACTIVATOR"/>
    <property type="match status" value="1"/>
</dbReference>
<evidence type="ECO:0000259" key="3">
    <source>
        <dbReference type="PROSITE" id="PS50112"/>
    </source>
</evidence>
<comment type="caution">
    <text evidence="4">The sequence shown here is derived from an EMBL/GenBank/DDBJ whole genome shotgun (WGS) entry which is preliminary data.</text>
</comment>
<dbReference type="Gene3D" id="3.30.450.20">
    <property type="entry name" value="PAS domain"/>
    <property type="match status" value="3"/>
</dbReference>
<protein>
    <submittedName>
        <fullName evidence="4">PAS domain S-box protein</fullName>
    </submittedName>
</protein>
<dbReference type="InterPro" id="IPR013767">
    <property type="entry name" value="PAS_fold"/>
</dbReference>
<keyword evidence="1" id="KW-0805">Transcription regulation</keyword>
<dbReference type="Pfam" id="PF08448">
    <property type="entry name" value="PAS_4"/>
    <property type="match status" value="1"/>
</dbReference>
<dbReference type="GO" id="GO:0006355">
    <property type="term" value="P:regulation of DNA-templated transcription"/>
    <property type="evidence" value="ECO:0007669"/>
    <property type="project" value="InterPro"/>
</dbReference>
<proteinExistence type="predicted"/>
<evidence type="ECO:0000313" key="4">
    <source>
        <dbReference type="EMBL" id="RQH00530.1"/>
    </source>
</evidence>
<evidence type="ECO:0000313" key="5">
    <source>
        <dbReference type="Proteomes" id="UP000281431"/>
    </source>
</evidence>
<keyword evidence="2" id="KW-0804">Transcription</keyword>
<dbReference type="PANTHER" id="PTHR34236:SF1">
    <property type="entry name" value="DIMETHYL SULFOXIDE REDUCTASE TRANSCRIPTIONAL ACTIVATOR"/>
    <property type="match status" value="1"/>
</dbReference>
<evidence type="ECO:0000256" key="2">
    <source>
        <dbReference type="ARBA" id="ARBA00023163"/>
    </source>
</evidence>
<dbReference type="InterPro" id="IPR003018">
    <property type="entry name" value="GAF"/>
</dbReference>
<sequence length="1023" mass="111488">MAALESSVDVASTWRERELAAALDRLERETVHCVVCEFDPAAVDPALESLAARAGAVPIVAITDGEAANRALEAGATDAVDPGDDPSVMAARVENVAHRYRLADDRSSDRHRAILDSADVLVWIVDDRGTVDYASPAVETRLGYTADELERTTLLDLVHPDDRALARDVLSVTAGDPIGSRETITLRLGDSDGIWQLVELTAVNRLDDPIVEGLVVTASEAASAVDEDVETAIGRLRDPFFTLGSDWELRYANESARRLLSERARPGTIVWDVLPESIRDPFHERLQEAATTDSVVEFEITDPTADGRLAVTAEPDDDGLTVHARERTTRDARSPYGVAESRRLRERLELLESTVDALEDGVAVLEDGTIRLANASLLELTGEDALLGREIDAVFDDALAETVRERARSPVVRWMDPVRGELDSGRSVDVFVAPLPNDERTVCVVRDRWRSGAASLSLVSRAVTTLASAETSTEIRRSVVEAVRSCAGGEFAGWFLVDDGTLRPATVTTRDQSTGIDPRPVSLEGTSIADALGADGPTTYERATADTFLSRSGIRAERVLAVPVSARNVVVATSTDPLAFESIDPRPIEALADAASTALDRLEQRTRAREERRLRTRLEDAIDAFDRVRAGERAILAAGSREDVERRLCEAIVGLDPVTTAGTIDLAWVGRVDDATETVAPNVRIGRDGDVLESAPFRVDPDAAEPTGRSAATRTLVVDAFERGRANADDDSAWIGRLDDRGFRSGLSVPIEHETFRYGLLTAYADDPSTFDERIRRVCEHLATVAGHAIGAIERKRALLADSVVELEVVLRSDDEPLSTIAHRLGSRLDVRAIVPRSSGGSTVYCTVASGEDAGEGEIDSLADVEAVERVGNATTESAIELVLEESTVAETIAEHGGTIRSIVPVDDRTRLVFDLPETAEVRSFVDALERVYPGTELVARREHDRSMPSERAFDATISDRLSDQQRRTLETAYYAGFFEWPRERTGEEVATSLGVSQPTFSRHIRTAQRKLLELLFEERTDE</sequence>
<dbReference type="CDD" id="cd00130">
    <property type="entry name" value="PAS"/>
    <property type="match status" value="2"/>
</dbReference>
<dbReference type="Pfam" id="PF13188">
    <property type="entry name" value="PAS_8"/>
    <property type="match status" value="1"/>
</dbReference>
<dbReference type="InterPro" id="IPR029016">
    <property type="entry name" value="GAF-like_dom_sf"/>
</dbReference>
<keyword evidence="5" id="KW-1185">Reference proteome</keyword>
<dbReference type="Pfam" id="PF04967">
    <property type="entry name" value="HTH_10"/>
    <property type="match status" value="1"/>
</dbReference>
<organism evidence="4 5">
    <name type="scientific">Natrarchaeobius chitinivorans</name>
    <dbReference type="NCBI Taxonomy" id="1679083"/>
    <lineage>
        <taxon>Archaea</taxon>
        <taxon>Methanobacteriati</taxon>
        <taxon>Methanobacteriota</taxon>
        <taxon>Stenosarchaea group</taxon>
        <taxon>Halobacteria</taxon>
        <taxon>Halobacteriales</taxon>
        <taxon>Natrialbaceae</taxon>
        <taxon>Natrarchaeobius</taxon>
    </lineage>
</organism>
<dbReference type="NCBIfam" id="TIGR00229">
    <property type="entry name" value="sensory_box"/>
    <property type="match status" value="1"/>
</dbReference>
<dbReference type="InterPro" id="IPR013656">
    <property type="entry name" value="PAS_4"/>
</dbReference>